<comment type="caution">
    <text evidence="1">The sequence shown here is derived from an EMBL/GenBank/DDBJ whole genome shotgun (WGS) entry which is preliminary data.</text>
</comment>
<organism evidence="1 2">
    <name type="scientific">Actinocorallia herbida</name>
    <dbReference type="NCBI Taxonomy" id="58109"/>
    <lineage>
        <taxon>Bacteria</taxon>
        <taxon>Bacillati</taxon>
        <taxon>Actinomycetota</taxon>
        <taxon>Actinomycetes</taxon>
        <taxon>Streptosporangiales</taxon>
        <taxon>Thermomonosporaceae</taxon>
        <taxon>Actinocorallia</taxon>
    </lineage>
</organism>
<dbReference type="OrthoDB" id="5193852at2"/>
<proteinExistence type="predicted"/>
<dbReference type="EMBL" id="RJKE01000001">
    <property type="protein sequence ID" value="ROO87785.1"/>
    <property type="molecule type" value="Genomic_DNA"/>
</dbReference>
<accession>A0A3N1D2M1</accession>
<reference evidence="1 2" key="1">
    <citation type="submission" date="2018-11" db="EMBL/GenBank/DDBJ databases">
        <title>Sequencing the genomes of 1000 actinobacteria strains.</title>
        <authorList>
            <person name="Klenk H.-P."/>
        </authorList>
    </citation>
    <scope>NUCLEOTIDE SEQUENCE [LARGE SCALE GENOMIC DNA]</scope>
    <source>
        <strain evidence="1 2">DSM 44254</strain>
    </source>
</reference>
<name>A0A3N1D2M1_9ACTN</name>
<dbReference type="Proteomes" id="UP000272400">
    <property type="component" value="Unassembled WGS sequence"/>
</dbReference>
<keyword evidence="2" id="KW-1185">Reference proteome</keyword>
<evidence type="ECO:0000313" key="1">
    <source>
        <dbReference type="EMBL" id="ROO87785.1"/>
    </source>
</evidence>
<dbReference type="AlphaFoldDB" id="A0A3N1D2M1"/>
<gene>
    <name evidence="1" type="ORF">EDD29_5424</name>
</gene>
<sequence length="81" mass="8891">MLYEIVFRGLTVDRDDVEDALIEEFAAESQEPVTGAGTGTGGCHLDLELPDDLIEDAAIERIQRVLAELDVLDVARIIPRP</sequence>
<dbReference type="RefSeq" id="WP_123667020.1">
    <property type="nucleotide sequence ID" value="NZ_RJKE01000001.1"/>
</dbReference>
<protein>
    <submittedName>
        <fullName evidence="1">Uncharacterized protein</fullName>
    </submittedName>
</protein>
<evidence type="ECO:0000313" key="2">
    <source>
        <dbReference type="Proteomes" id="UP000272400"/>
    </source>
</evidence>